<organism evidence="10 11">
    <name type="scientific">Nesterenkonia halobia</name>
    <dbReference type="NCBI Taxonomy" id="37922"/>
    <lineage>
        <taxon>Bacteria</taxon>
        <taxon>Bacillati</taxon>
        <taxon>Actinomycetota</taxon>
        <taxon>Actinomycetes</taxon>
        <taxon>Micrococcales</taxon>
        <taxon>Micrococcaceae</taxon>
        <taxon>Nesterenkonia</taxon>
    </lineage>
</organism>
<comment type="catalytic activity">
    <reaction evidence="5 6">
        <text>Exonucleolytic cleavage in either 5'- to 3'- or 3'- to 5'-direction to yield nucleoside 5'-phosphates.</text>
        <dbReference type="EC" id="3.1.11.6"/>
    </reaction>
</comment>
<comment type="similarity">
    <text evidence="5 6">Belongs to the XseA family.</text>
</comment>
<dbReference type="Pfam" id="PF13742">
    <property type="entry name" value="tRNA_anti_2"/>
    <property type="match status" value="1"/>
</dbReference>
<feature type="compositionally biased region" description="Low complexity" evidence="7">
    <location>
        <begin position="432"/>
        <end position="441"/>
    </location>
</feature>
<name>A0ABP6RDF4_9MICC</name>
<evidence type="ECO:0000313" key="10">
    <source>
        <dbReference type="EMBL" id="GAA3285143.1"/>
    </source>
</evidence>
<evidence type="ECO:0000256" key="1">
    <source>
        <dbReference type="ARBA" id="ARBA00022490"/>
    </source>
</evidence>
<evidence type="ECO:0000259" key="8">
    <source>
        <dbReference type="Pfam" id="PF02601"/>
    </source>
</evidence>
<keyword evidence="3 5" id="KW-0378">Hydrolase</keyword>
<evidence type="ECO:0000256" key="5">
    <source>
        <dbReference type="HAMAP-Rule" id="MF_00378"/>
    </source>
</evidence>
<dbReference type="EMBL" id="BAAAYG010000005">
    <property type="protein sequence ID" value="GAA3285143.1"/>
    <property type="molecule type" value="Genomic_DNA"/>
</dbReference>
<dbReference type="Proteomes" id="UP001501736">
    <property type="component" value="Unassembled WGS sequence"/>
</dbReference>
<feature type="domain" description="OB-fold nucleic acid binding" evidence="9">
    <location>
        <begin position="29"/>
        <end position="120"/>
    </location>
</feature>
<dbReference type="EC" id="3.1.11.6" evidence="5"/>
<evidence type="ECO:0000256" key="3">
    <source>
        <dbReference type="ARBA" id="ARBA00022801"/>
    </source>
</evidence>
<gene>
    <name evidence="5 10" type="primary">xseA</name>
    <name evidence="10" type="ORF">GCM10020260_17160</name>
</gene>
<keyword evidence="2 5" id="KW-0540">Nuclease</keyword>
<keyword evidence="11" id="KW-1185">Reference proteome</keyword>
<proteinExistence type="inferred from homology"/>
<keyword evidence="4 5" id="KW-0269">Exonuclease</keyword>
<dbReference type="InterPro" id="IPR020579">
    <property type="entry name" value="Exonuc_VII_lsu_C"/>
</dbReference>
<dbReference type="Pfam" id="PF02601">
    <property type="entry name" value="Exonuc_VII_L"/>
    <property type="match status" value="1"/>
</dbReference>
<feature type="compositionally biased region" description="Polar residues" evidence="7">
    <location>
        <begin position="1"/>
        <end position="24"/>
    </location>
</feature>
<evidence type="ECO:0000256" key="2">
    <source>
        <dbReference type="ARBA" id="ARBA00022722"/>
    </source>
</evidence>
<comment type="caution">
    <text evidence="10">The sequence shown here is derived from an EMBL/GenBank/DDBJ whole genome shotgun (WGS) entry which is preliminary data.</text>
</comment>
<keyword evidence="1 5" id="KW-0963">Cytoplasm</keyword>
<protein>
    <recommendedName>
        <fullName evidence="5">Exodeoxyribonuclease 7 large subunit</fullName>
        <ecNumber evidence="5">3.1.11.6</ecNumber>
    </recommendedName>
    <alternativeName>
        <fullName evidence="5">Exodeoxyribonuclease VII large subunit</fullName>
        <shortName evidence="5">Exonuclease VII large subunit</shortName>
    </alternativeName>
</protein>
<evidence type="ECO:0000256" key="6">
    <source>
        <dbReference type="RuleBase" id="RU004355"/>
    </source>
</evidence>
<comment type="subcellular location">
    <subcellularLocation>
        <location evidence="5 6">Cytoplasm</location>
    </subcellularLocation>
</comment>
<dbReference type="RefSeq" id="WP_344720265.1">
    <property type="nucleotide sequence ID" value="NZ_BAAAYG010000005.1"/>
</dbReference>
<feature type="region of interest" description="Disordered" evidence="7">
    <location>
        <begin position="1"/>
        <end position="30"/>
    </location>
</feature>
<dbReference type="PANTHER" id="PTHR30008">
    <property type="entry name" value="EXODEOXYRIBONUCLEASE 7 LARGE SUBUNIT"/>
    <property type="match status" value="1"/>
</dbReference>
<evidence type="ECO:0000259" key="9">
    <source>
        <dbReference type="Pfam" id="PF13742"/>
    </source>
</evidence>
<evidence type="ECO:0000256" key="7">
    <source>
        <dbReference type="SAM" id="MobiDB-lite"/>
    </source>
</evidence>
<dbReference type="PANTHER" id="PTHR30008:SF0">
    <property type="entry name" value="EXODEOXYRIBONUCLEASE 7 LARGE SUBUNIT"/>
    <property type="match status" value="1"/>
</dbReference>
<evidence type="ECO:0000256" key="4">
    <source>
        <dbReference type="ARBA" id="ARBA00022839"/>
    </source>
</evidence>
<feature type="region of interest" description="Disordered" evidence="7">
    <location>
        <begin position="414"/>
        <end position="464"/>
    </location>
</feature>
<feature type="compositionally biased region" description="Basic and acidic residues" evidence="7">
    <location>
        <begin position="442"/>
        <end position="454"/>
    </location>
</feature>
<feature type="compositionally biased region" description="Basic and acidic residues" evidence="7">
    <location>
        <begin position="414"/>
        <end position="431"/>
    </location>
</feature>
<dbReference type="InterPro" id="IPR025824">
    <property type="entry name" value="OB-fold_nuc-bd_dom"/>
</dbReference>
<comment type="subunit">
    <text evidence="5">Heterooligomer composed of large and small subunits.</text>
</comment>
<reference evidence="11" key="1">
    <citation type="journal article" date="2019" name="Int. J. Syst. Evol. Microbiol.">
        <title>The Global Catalogue of Microorganisms (GCM) 10K type strain sequencing project: providing services to taxonomists for standard genome sequencing and annotation.</title>
        <authorList>
            <consortium name="The Broad Institute Genomics Platform"/>
            <consortium name="The Broad Institute Genome Sequencing Center for Infectious Disease"/>
            <person name="Wu L."/>
            <person name="Ma J."/>
        </authorList>
    </citation>
    <scope>NUCLEOTIDE SEQUENCE [LARGE SCALE GENOMIC DNA]</scope>
    <source>
        <strain evidence="11">JCM 11483</strain>
    </source>
</reference>
<comment type="function">
    <text evidence="5">Bidirectionally degrades single-stranded DNA into large acid-insoluble oligonucleotides, which are then degraded further into small acid-soluble oligonucleotides.</text>
</comment>
<dbReference type="NCBIfam" id="TIGR00237">
    <property type="entry name" value="xseA"/>
    <property type="match status" value="1"/>
</dbReference>
<accession>A0ABP6RDF4</accession>
<evidence type="ECO:0000313" key="11">
    <source>
        <dbReference type="Proteomes" id="UP001501736"/>
    </source>
</evidence>
<feature type="domain" description="Exonuclease VII large subunit C-terminal" evidence="8">
    <location>
        <begin position="143"/>
        <end position="365"/>
    </location>
</feature>
<dbReference type="HAMAP" id="MF_00378">
    <property type="entry name" value="Exonuc_7_L"/>
    <property type="match status" value="1"/>
</dbReference>
<sequence>MTGSAEQSSGPAALPATSQETSPDTPWPLSHFSGKLKAHIEKVSPTWVEGQLVEFTLRNGNAWMTLRDLEQEISFNAVAWRNVASGLDGVVQPGARVVAQVKPNLYAKTGRLSLVTHQMRPVGLGDLLARVEQLKRQLGAEGLFDPARKKPLPVLPRRIGLITGRDSDAKKDILRNTHARWAAAAFEIREVTTQGAAAPVDVSVALAELDARADVDVIVIARGGGALEEVVLPFSDERLIRAVSEASTPVVSAIGHEADRPLLDEVADVRASTPTGSARLLVVDEAAERVQITQSRSRMSSGVERMIGREVEWLAALRSRPVLAAPETMVAGRAEEIAGLRRRALVSMEAAAARAEDWIAQARARVTALSPQSTLDRGYAVVQDGEGIVRDAATLSPGDDVRVMVAAGEFDADVREVRERRGGAEGRDHGQDQGQDQGQTDEAARDTRTTRDTQDTDITQEEPR</sequence>
<dbReference type="CDD" id="cd04489">
    <property type="entry name" value="ExoVII_LU_OBF"/>
    <property type="match status" value="1"/>
</dbReference>
<dbReference type="InterPro" id="IPR003753">
    <property type="entry name" value="Exonuc_VII_L"/>
</dbReference>